<dbReference type="AlphaFoldDB" id="A0A5J4RC14"/>
<proteinExistence type="predicted"/>
<name>A0A5J4RC14_9ZZZZ</name>
<organism evidence="2">
    <name type="scientific">termite gut metagenome</name>
    <dbReference type="NCBI Taxonomy" id="433724"/>
    <lineage>
        <taxon>unclassified sequences</taxon>
        <taxon>metagenomes</taxon>
        <taxon>organismal metagenomes</taxon>
    </lineage>
</organism>
<dbReference type="EMBL" id="SNRY01010814">
    <property type="protein sequence ID" value="KAA6305293.1"/>
    <property type="molecule type" value="Genomic_DNA"/>
</dbReference>
<accession>A0A5J4RC14</accession>
<evidence type="ECO:0000313" key="1">
    <source>
        <dbReference type="EMBL" id="KAA6305293.1"/>
    </source>
</evidence>
<feature type="non-terminal residue" evidence="2">
    <location>
        <position position="60"/>
    </location>
</feature>
<reference evidence="2" key="1">
    <citation type="submission" date="2019-03" db="EMBL/GenBank/DDBJ databases">
        <title>Single cell metagenomics reveals metabolic interactions within the superorganism composed of flagellate Streblomastix strix and complex community of Bacteroidetes bacteria on its surface.</title>
        <authorList>
            <person name="Treitli S.C."/>
            <person name="Kolisko M."/>
            <person name="Husnik F."/>
            <person name="Keeling P."/>
            <person name="Hampl V."/>
        </authorList>
    </citation>
    <scope>NUCLEOTIDE SEQUENCE</scope>
    <source>
        <strain evidence="2">STM</strain>
    </source>
</reference>
<sequence length="60" mass="6743">MIVEFSVKNYRSIKELQTISFVATGLKSTEEYSYIDTNNIAENRGMKLFKTVGIYGANAS</sequence>
<comment type="caution">
    <text evidence="2">The sequence shown here is derived from an EMBL/GenBank/DDBJ whole genome shotgun (WGS) entry which is preliminary data.</text>
</comment>
<dbReference type="EMBL" id="SNRY01001437">
    <property type="protein sequence ID" value="KAA6330944.1"/>
    <property type="molecule type" value="Genomic_DNA"/>
</dbReference>
<evidence type="ECO:0000313" key="2">
    <source>
        <dbReference type="EMBL" id="KAA6330944.1"/>
    </source>
</evidence>
<gene>
    <name evidence="2" type="ORF">EZS27_020410</name>
    <name evidence="1" type="ORF">EZS27_043055</name>
</gene>
<protein>
    <submittedName>
        <fullName evidence="2">Uncharacterized protein</fullName>
    </submittedName>
</protein>